<evidence type="ECO:0008006" key="5">
    <source>
        <dbReference type="Google" id="ProtNLM"/>
    </source>
</evidence>
<keyword evidence="2" id="KW-1133">Transmembrane helix</keyword>
<organism evidence="3 4">
    <name type="scientific">Eutypa lata (strain UCR-EL1)</name>
    <name type="common">Grapevine dieback disease fungus</name>
    <name type="synonym">Eutypa armeniacae</name>
    <dbReference type="NCBI Taxonomy" id="1287681"/>
    <lineage>
        <taxon>Eukaryota</taxon>
        <taxon>Fungi</taxon>
        <taxon>Dikarya</taxon>
        <taxon>Ascomycota</taxon>
        <taxon>Pezizomycotina</taxon>
        <taxon>Sordariomycetes</taxon>
        <taxon>Xylariomycetidae</taxon>
        <taxon>Xylariales</taxon>
        <taxon>Diatrypaceae</taxon>
        <taxon>Eutypa</taxon>
    </lineage>
</organism>
<feature type="region of interest" description="Disordered" evidence="1">
    <location>
        <begin position="1"/>
        <end position="26"/>
    </location>
</feature>
<keyword evidence="2" id="KW-0812">Transmembrane</keyword>
<name>M7SRS2_EUTLA</name>
<protein>
    <recommendedName>
        <fullName evidence="5">Proteasome subunit beta type protein</fullName>
    </recommendedName>
</protein>
<sequence length="644" mass="69547">MADEPSLSHALAAADDHEEKGAVQKGTEYRTEVADLGWNEKKEGIVAPLQVYHVKEVPHPVPGNLDLNIADEEEFSPDKLRANVERLYMTIIISMLNAVKHIARLRSWKEARRTSYFCAAYFIAWLFDFLLPLFIATLITLVVYPRSRAVLFPPAPIALVDSDSGGVQKPKAGVLGSHDSATGAPENHKGEAVEQEASNFFNGFTSVVITSATGKHPQAEPFPEGASGVADKLPDPTGITVGAAEAKDLASGGEKSPTKDKTKVPIENTIWLKMRPIMHGIADVADTWERLANALSPTPPFPQDAYRLRLATLIIPILLISLFTTSYLFTKGATFGFGFAFFGDPITTRSLLFLNSRFPHWQKILELRNTVLKGVPTNAQLTLTLLRIGEANKAPLPPPPRVRDAPPDEPADLVPGEHLGTAGGDEKPLGADEDELRRAAEYDPSAVPHLTDDADADAAKTSKHVATKRGGKILGLFKGAAKGAVKTVIGADHARAKAGSDHARDRLGAVSAEKPASGPVEFVARYGGRKGNVCIATEATVPAVGFSPDSVVVHTVRHGKEGGNNSDLHPVWSIPVSDIRELKKIGGYGWKGRIVVGWSLGREINDGLEITDRRGETVRVTAVPLRDELFNRLVAMGGQKWEAW</sequence>
<dbReference type="eggNOG" id="ENOG502QS59">
    <property type="taxonomic scope" value="Eukaryota"/>
</dbReference>
<dbReference type="HOGENOM" id="CLU_025989_0_0_1"/>
<evidence type="ECO:0000256" key="1">
    <source>
        <dbReference type="SAM" id="MobiDB-lite"/>
    </source>
</evidence>
<dbReference type="KEGG" id="ela:UCREL1_3807"/>
<evidence type="ECO:0000313" key="4">
    <source>
        <dbReference type="Proteomes" id="UP000012174"/>
    </source>
</evidence>
<feature type="transmembrane region" description="Helical" evidence="2">
    <location>
        <begin position="310"/>
        <end position="329"/>
    </location>
</feature>
<gene>
    <name evidence="3" type="ORF">UCREL1_3807</name>
</gene>
<dbReference type="Pfam" id="PF11696">
    <property type="entry name" value="DUF3292"/>
    <property type="match status" value="1"/>
</dbReference>
<feature type="compositionally biased region" description="Basic and acidic residues" evidence="1">
    <location>
        <begin position="14"/>
        <end position="26"/>
    </location>
</feature>
<feature type="region of interest" description="Disordered" evidence="1">
    <location>
        <begin position="392"/>
        <end position="430"/>
    </location>
</feature>
<dbReference type="EMBL" id="KB706127">
    <property type="protein sequence ID" value="EMR69169.1"/>
    <property type="molecule type" value="Genomic_DNA"/>
</dbReference>
<evidence type="ECO:0000256" key="2">
    <source>
        <dbReference type="SAM" id="Phobius"/>
    </source>
</evidence>
<feature type="region of interest" description="Disordered" evidence="1">
    <location>
        <begin position="164"/>
        <end position="191"/>
    </location>
</feature>
<dbReference type="InterPro" id="IPR021709">
    <property type="entry name" value="DUF3292"/>
</dbReference>
<feature type="transmembrane region" description="Helical" evidence="2">
    <location>
        <begin position="123"/>
        <end position="144"/>
    </location>
</feature>
<keyword evidence="4" id="KW-1185">Reference proteome</keyword>
<dbReference type="Proteomes" id="UP000012174">
    <property type="component" value="Unassembled WGS sequence"/>
</dbReference>
<dbReference type="PANTHER" id="PTHR38694:SF1">
    <property type="entry name" value="PEROXIN DOMAIN-CONTAINING PROTEIN"/>
    <property type="match status" value="1"/>
</dbReference>
<dbReference type="PANTHER" id="PTHR38694">
    <property type="entry name" value="CONSERVED EXPRESSED PROTEIN"/>
    <property type="match status" value="1"/>
</dbReference>
<accession>M7SRS2</accession>
<dbReference type="OrthoDB" id="1708389at2759"/>
<dbReference type="STRING" id="1287681.M7SRS2"/>
<keyword evidence="2" id="KW-0472">Membrane</keyword>
<proteinExistence type="predicted"/>
<reference evidence="4" key="1">
    <citation type="journal article" date="2013" name="Genome Announc.">
        <title>Draft genome sequence of the grapevine dieback fungus Eutypa lata UCR-EL1.</title>
        <authorList>
            <person name="Blanco-Ulate B."/>
            <person name="Rolshausen P.E."/>
            <person name="Cantu D."/>
        </authorList>
    </citation>
    <scope>NUCLEOTIDE SEQUENCE [LARGE SCALE GENOMIC DNA]</scope>
    <source>
        <strain evidence="4">UCR-EL1</strain>
    </source>
</reference>
<dbReference type="AlphaFoldDB" id="M7SRS2"/>
<evidence type="ECO:0000313" key="3">
    <source>
        <dbReference type="EMBL" id="EMR69169.1"/>
    </source>
</evidence>
<dbReference type="OMA" id="LGWNEPK"/>